<evidence type="ECO:0000256" key="6">
    <source>
        <dbReference type="ARBA" id="ARBA00023277"/>
    </source>
</evidence>
<dbReference type="GO" id="GO:0052777">
    <property type="term" value="P:diacetylchitobiose catabolic process"/>
    <property type="evidence" value="ECO:0007669"/>
    <property type="project" value="UniProtKB-UniRule"/>
</dbReference>
<evidence type="ECO:0000256" key="2">
    <source>
        <dbReference type="ARBA" id="ARBA00022723"/>
    </source>
</evidence>
<keyword evidence="3 8" id="KW-0378">Hydrolase</keyword>
<gene>
    <name evidence="8" type="primary">chbG</name>
    <name evidence="9" type="ORF">PROSTU_00852</name>
</gene>
<reference evidence="9 10" key="3">
    <citation type="submission" date="2008-05" db="EMBL/GenBank/DDBJ databases">
        <authorList>
            <person name="Fulton L."/>
            <person name="Clifton S."/>
            <person name="Fulton B."/>
            <person name="Xu J."/>
            <person name="Minx P."/>
            <person name="Pepin K.H."/>
            <person name="Johnson M."/>
            <person name="Thiruvilangam P."/>
            <person name="Bhonagiri V."/>
            <person name="Nash W.E."/>
            <person name="Mardis E.R."/>
            <person name="Wilson R.K."/>
        </authorList>
    </citation>
    <scope>NUCLEOTIDE SEQUENCE [LARGE SCALE GENOMIC DNA]</scope>
    <source>
        <strain evidence="9 10">ATCC 25827</strain>
    </source>
</reference>
<accession>A0AA86YVK4</accession>
<comment type="similarity">
    <text evidence="8">Belongs to the YdjC deacetylase family. ChbG subfamily.</text>
</comment>
<dbReference type="GO" id="GO:0046872">
    <property type="term" value="F:metal ion binding"/>
    <property type="evidence" value="ECO:0007669"/>
    <property type="project" value="UniProtKB-KW"/>
</dbReference>
<reference evidence="10" key="2">
    <citation type="submission" date="2008-04" db="EMBL/GenBank/DDBJ databases">
        <title>Draft genome sequence of Providencia stuartii(ATCC 25827).</title>
        <authorList>
            <person name="Sudarsanam P."/>
            <person name="Ley R."/>
            <person name="Guruge J."/>
            <person name="Turnbaugh P.J."/>
            <person name="Mahowald M."/>
            <person name="Liep D."/>
            <person name="Gordon J."/>
        </authorList>
    </citation>
    <scope>NUCLEOTIDE SEQUENCE [LARGE SCALE GENOMIC DNA]</scope>
    <source>
        <strain evidence="10">ATCC 25827</strain>
    </source>
</reference>
<sequence length="251" mass="28053">MTSLLIVNADDFGLCKSVNYGILEAHRNGIVTSTTAMVNMPSIQHAAQLATEQPLLAVGMHFVLTMGKPCSPMPSLVRNGILGKWIWEMEKSDQLPIAEIVQELHCQYNQFIDIFGKPPSHIDSHHHVHMMAPLYPLMVDFANQKGIALRVGYHNKIKNTQVRTTDAFSADFYGEPNSISESLFLEILHKAKQRGERSLEIMCHPAFIDNELLNSGYVYSRVKELDVLTSKNLKAAIAEKGFLLGSYLDLS</sequence>
<evidence type="ECO:0000256" key="7">
    <source>
        <dbReference type="ARBA" id="ARBA00023326"/>
    </source>
</evidence>
<dbReference type="PANTHER" id="PTHR31609:SF1">
    <property type="entry name" value="CARBOHYDRATE DEACETYLASE"/>
    <property type="match status" value="1"/>
</dbReference>
<reference evidence="10" key="1">
    <citation type="submission" date="2008-04" db="EMBL/GenBank/DDBJ databases">
        <title>Draft genome sequence of Providencia stuartii (ATCC 25827).</title>
        <authorList>
            <person name="Sudarsanam P."/>
            <person name="Ley R."/>
            <person name="Guruge J."/>
            <person name="Turnbaugh P.J."/>
            <person name="Mahowald M."/>
            <person name="Liep D."/>
            <person name="Gordon J."/>
        </authorList>
    </citation>
    <scope>NUCLEOTIDE SEQUENCE [LARGE SCALE GENOMIC DNA]</scope>
    <source>
        <strain evidence="10">ATCC 25827</strain>
    </source>
</reference>
<keyword evidence="8" id="KW-0963">Cytoplasm</keyword>
<dbReference type="RefSeq" id="WP_004916720.1">
    <property type="nucleotide sequence ID" value="NZ_DS607652.1"/>
</dbReference>
<keyword evidence="5 8" id="KW-0146">Chitin degradation</keyword>
<evidence type="ECO:0000256" key="1">
    <source>
        <dbReference type="ARBA" id="ARBA00001946"/>
    </source>
</evidence>
<dbReference type="CDD" id="cd10803">
    <property type="entry name" value="YdjC_EF3048_like"/>
    <property type="match status" value="1"/>
</dbReference>
<evidence type="ECO:0000313" key="9">
    <source>
        <dbReference type="EMBL" id="EDU61106.1"/>
    </source>
</evidence>
<comment type="subunit">
    <text evidence="8">Homodimer.</text>
</comment>
<dbReference type="HAMAP" id="MF_01246">
    <property type="entry name" value="COD"/>
    <property type="match status" value="1"/>
</dbReference>
<name>A0AA86YVK4_PROST</name>
<keyword evidence="4 8" id="KW-0460">Magnesium</keyword>
<dbReference type="EMBL" id="ABJD02000082">
    <property type="protein sequence ID" value="EDU61106.1"/>
    <property type="molecule type" value="Genomic_DNA"/>
</dbReference>
<comment type="catalytic activity">
    <reaction evidence="8">
        <text>diacetylchitobiose-6'-phosphate + H2O = N'-monoacetylchitobiose-6'-phosphate + acetate</text>
        <dbReference type="Rhea" id="RHEA:35083"/>
        <dbReference type="ChEBI" id="CHEBI:15377"/>
        <dbReference type="ChEBI" id="CHEBI:30089"/>
        <dbReference type="ChEBI" id="CHEBI:64883"/>
        <dbReference type="ChEBI" id="CHEBI:71315"/>
    </reaction>
</comment>
<dbReference type="Pfam" id="PF04794">
    <property type="entry name" value="YdjC"/>
    <property type="match status" value="1"/>
</dbReference>
<evidence type="ECO:0000313" key="10">
    <source>
        <dbReference type="Proteomes" id="UP000004506"/>
    </source>
</evidence>
<dbReference type="EC" id="3.5.1.105" evidence="8"/>
<protein>
    <recommendedName>
        <fullName evidence="8">Chitooligosaccharide deacetylase</fullName>
        <shortName evidence="8">COD</shortName>
        <ecNumber evidence="8">3.5.1.105</ecNumber>
    </recommendedName>
    <alternativeName>
        <fullName evidence="8">Chitin disaccharide deacetylase</fullName>
    </alternativeName>
    <alternativeName>
        <fullName evidence="8">Chitobiose deacetylase</fullName>
    </alternativeName>
    <alternativeName>
        <fullName evidence="8">Chitobiose-6P deacetylase</fullName>
    </alternativeName>
    <alternativeName>
        <fullName evidence="8">Chitotriose deacetylase</fullName>
    </alternativeName>
    <alternativeName>
        <fullName evidence="8">Chitotriose-6P deacetylase</fullName>
    </alternativeName>
</protein>
<keyword evidence="6 8" id="KW-0119">Carbohydrate metabolism</keyword>
<comment type="pathway">
    <text evidence="8">Glycan degradation; chitin degradation.</text>
</comment>
<comment type="caution">
    <text evidence="9">The sequence shown here is derived from an EMBL/GenBank/DDBJ whole genome shotgun (WGS) entry which is preliminary data.</text>
</comment>
<evidence type="ECO:0000256" key="4">
    <source>
        <dbReference type="ARBA" id="ARBA00022842"/>
    </source>
</evidence>
<evidence type="ECO:0000256" key="5">
    <source>
        <dbReference type="ARBA" id="ARBA00023024"/>
    </source>
</evidence>
<dbReference type="GO" id="GO:0036311">
    <property type="term" value="F:chitin disaccharide deacetylase activity"/>
    <property type="evidence" value="ECO:0007669"/>
    <property type="project" value="UniProtKB-UniRule"/>
</dbReference>
<dbReference type="GO" id="GO:0005737">
    <property type="term" value="C:cytoplasm"/>
    <property type="evidence" value="ECO:0007669"/>
    <property type="project" value="UniProtKB-SubCell"/>
</dbReference>
<comment type="subcellular location">
    <subcellularLocation>
        <location evidence="8">Cytoplasm</location>
    </subcellularLocation>
</comment>
<dbReference type="GO" id="GO:0019213">
    <property type="term" value="F:deacetylase activity"/>
    <property type="evidence" value="ECO:0007669"/>
    <property type="project" value="TreeGrafter"/>
</dbReference>
<dbReference type="SUPFAM" id="SSF88713">
    <property type="entry name" value="Glycoside hydrolase/deacetylase"/>
    <property type="match status" value="1"/>
</dbReference>
<comment type="catalytic activity">
    <reaction evidence="8">
        <text>N,N'-diacetylchitobiose + H2O = N-acetyl-beta-D-glucosaminyl-(1-&gt;4)-D-glucosamine + acetate</text>
        <dbReference type="Rhea" id="RHEA:27469"/>
        <dbReference type="ChEBI" id="CHEBI:15377"/>
        <dbReference type="ChEBI" id="CHEBI:28681"/>
        <dbReference type="ChEBI" id="CHEBI:30089"/>
        <dbReference type="ChEBI" id="CHEBI:59910"/>
        <dbReference type="EC" id="3.5.1.105"/>
    </reaction>
</comment>
<proteinExistence type="inferred from homology"/>
<dbReference type="GO" id="GO:0000272">
    <property type="term" value="P:polysaccharide catabolic process"/>
    <property type="evidence" value="ECO:0007669"/>
    <property type="project" value="UniProtKB-UniRule"/>
</dbReference>
<feature type="binding site" evidence="8">
    <location>
        <position position="125"/>
    </location>
    <ligand>
        <name>Mg(2+)</name>
        <dbReference type="ChEBI" id="CHEBI:18420"/>
    </ligand>
</feature>
<dbReference type="PANTHER" id="PTHR31609">
    <property type="entry name" value="YDJC DEACETYLASE FAMILY MEMBER"/>
    <property type="match status" value="1"/>
</dbReference>
<keyword evidence="2 8" id="KW-0479">Metal-binding</keyword>
<dbReference type="Proteomes" id="UP000004506">
    <property type="component" value="Unassembled WGS sequence"/>
</dbReference>
<evidence type="ECO:0000256" key="3">
    <source>
        <dbReference type="ARBA" id="ARBA00022801"/>
    </source>
</evidence>
<dbReference type="Gene3D" id="3.20.20.370">
    <property type="entry name" value="Glycoside hydrolase/deacetylase"/>
    <property type="match status" value="1"/>
</dbReference>
<dbReference type="GO" id="GO:0006032">
    <property type="term" value="P:chitin catabolic process"/>
    <property type="evidence" value="ECO:0007669"/>
    <property type="project" value="UniProtKB-KW"/>
</dbReference>
<dbReference type="NCBIfam" id="NF002559">
    <property type="entry name" value="PRK02134.1"/>
    <property type="match status" value="1"/>
</dbReference>
<keyword evidence="7 8" id="KW-0624">Polysaccharide degradation</keyword>
<comment type="function">
    <text evidence="8">Involved in the degradation of chitin. ChbG is essential for growth on the acetylated chitooligosaccharides chitobiose and chitotriose but is dispensable for growth on cellobiose and chitosan dimer, the deacetylated form of chitobiose. Deacetylation of chitobiose-6-P and chitotriose-6-P is necessary for both the activation of the chb promoter by the regulatory protein ChbR and the hydrolysis of phosphorylated beta-glucosides by the phospho-beta-glucosidase ChbF. Catalyzes the removal of only one acetyl group from chitobiose-6-P to yield monoacetylchitobiose-6-P, the inducer of ChbR and the substrate of ChbF.</text>
</comment>
<evidence type="ECO:0000256" key="8">
    <source>
        <dbReference type="HAMAP-Rule" id="MF_01246"/>
    </source>
</evidence>
<dbReference type="InterPro" id="IPR022948">
    <property type="entry name" value="COD_ChbG_bac"/>
</dbReference>
<dbReference type="InterPro" id="IPR006879">
    <property type="entry name" value="YdjC-like"/>
</dbReference>
<organism evidence="9 10">
    <name type="scientific">Providencia stuartii ATCC 25827</name>
    <dbReference type="NCBI Taxonomy" id="471874"/>
    <lineage>
        <taxon>Bacteria</taxon>
        <taxon>Pseudomonadati</taxon>
        <taxon>Pseudomonadota</taxon>
        <taxon>Gammaproteobacteria</taxon>
        <taxon>Enterobacterales</taxon>
        <taxon>Morganellaceae</taxon>
        <taxon>Providencia</taxon>
    </lineage>
</organism>
<comment type="cofactor">
    <cofactor evidence="1 8">
        <name>Mg(2+)</name>
        <dbReference type="ChEBI" id="CHEBI:18420"/>
    </cofactor>
</comment>
<feature type="binding site" evidence="8">
    <location>
        <position position="61"/>
    </location>
    <ligand>
        <name>Mg(2+)</name>
        <dbReference type="ChEBI" id="CHEBI:18420"/>
    </ligand>
</feature>
<dbReference type="AlphaFoldDB" id="A0AA86YVK4"/>
<dbReference type="InterPro" id="IPR011330">
    <property type="entry name" value="Glyco_hydro/deAcase_b/a-brl"/>
</dbReference>